<evidence type="ECO:0000256" key="1">
    <source>
        <dbReference type="ARBA" id="ARBA00023125"/>
    </source>
</evidence>
<dbReference type="PANTHER" id="PTHR43479">
    <property type="entry name" value="ACREF/ENVCD OPERON REPRESSOR-RELATED"/>
    <property type="match status" value="1"/>
</dbReference>
<sequence>MVLPTPQPATDRRVRRTRSALMSAAVALVAERGTTAVALSDIAEAADVSRRVVYQHFGDRDTLLLEAGLDLARRELLPALTDEAPVASRERALPVARHFAQHRAFYRALLTGSCAFALDRGLLRLILPVNRHGLQTVHGDRLTARAVEDLATFVTGGVGALVTSWVVDGPDPLDPEEFTDRLLAATSVMMTALNERIVDEHPEPDHPAAPATASADHP</sequence>
<evidence type="ECO:0000313" key="6">
    <source>
        <dbReference type="Proteomes" id="UP001597183"/>
    </source>
</evidence>
<gene>
    <name evidence="5" type="ORF">ACFQ5G_09125</name>
</gene>
<dbReference type="Proteomes" id="UP001597183">
    <property type="component" value="Unassembled WGS sequence"/>
</dbReference>
<comment type="caution">
    <text evidence="5">The sequence shown here is derived from an EMBL/GenBank/DDBJ whole genome shotgun (WGS) entry which is preliminary data.</text>
</comment>
<feature type="compositionally biased region" description="Low complexity" evidence="3">
    <location>
        <begin position="208"/>
        <end position="218"/>
    </location>
</feature>
<dbReference type="PRINTS" id="PR00455">
    <property type="entry name" value="HTHTETR"/>
</dbReference>
<evidence type="ECO:0000313" key="5">
    <source>
        <dbReference type="EMBL" id="MFD1365499.1"/>
    </source>
</evidence>
<dbReference type="Pfam" id="PF00440">
    <property type="entry name" value="TetR_N"/>
    <property type="match status" value="1"/>
</dbReference>
<dbReference type="PANTHER" id="PTHR43479:SF11">
    <property type="entry name" value="ACREF_ENVCD OPERON REPRESSOR-RELATED"/>
    <property type="match status" value="1"/>
</dbReference>
<protein>
    <submittedName>
        <fullName evidence="5">TetR/AcrR family transcriptional regulator</fullName>
    </submittedName>
</protein>
<keyword evidence="1 2" id="KW-0238">DNA-binding</keyword>
<reference evidence="6" key="1">
    <citation type="journal article" date="2019" name="Int. J. Syst. Evol. Microbiol.">
        <title>The Global Catalogue of Microorganisms (GCM) 10K type strain sequencing project: providing services to taxonomists for standard genome sequencing and annotation.</title>
        <authorList>
            <consortium name="The Broad Institute Genomics Platform"/>
            <consortium name="The Broad Institute Genome Sequencing Center for Infectious Disease"/>
            <person name="Wu L."/>
            <person name="Ma J."/>
        </authorList>
    </citation>
    <scope>NUCLEOTIDE SEQUENCE [LARGE SCALE GENOMIC DNA]</scope>
    <source>
        <strain evidence="6">CCM 7526</strain>
    </source>
</reference>
<keyword evidence="6" id="KW-1185">Reference proteome</keyword>
<dbReference type="SUPFAM" id="SSF46689">
    <property type="entry name" value="Homeodomain-like"/>
    <property type="match status" value="1"/>
</dbReference>
<feature type="DNA-binding region" description="H-T-H motif" evidence="2">
    <location>
        <begin position="38"/>
        <end position="57"/>
    </location>
</feature>
<feature type="domain" description="HTH tetR-type" evidence="4">
    <location>
        <begin position="15"/>
        <end position="75"/>
    </location>
</feature>
<dbReference type="PROSITE" id="PS50977">
    <property type="entry name" value="HTH_TETR_2"/>
    <property type="match status" value="1"/>
</dbReference>
<dbReference type="InterPro" id="IPR050624">
    <property type="entry name" value="HTH-type_Tx_Regulator"/>
</dbReference>
<name>A0ABW4A433_9ACTN</name>
<evidence type="ECO:0000256" key="3">
    <source>
        <dbReference type="SAM" id="MobiDB-lite"/>
    </source>
</evidence>
<dbReference type="EMBL" id="JBHTMK010000012">
    <property type="protein sequence ID" value="MFD1365499.1"/>
    <property type="molecule type" value="Genomic_DNA"/>
</dbReference>
<dbReference type="InterPro" id="IPR001647">
    <property type="entry name" value="HTH_TetR"/>
</dbReference>
<evidence type="ECO:0000256" key="2">
    <source>
        <dbReference type="PROSITE-ProRule" id="PRU00335"/>
    </source>
</evidence>
<accession>A0ABW4A433</accession>
<dbReference type="Gene3D" id="1.10.357.10">
    <property type="entry name" value="Tetracycline Repressor, domain 2"/>
    <property type="match status" value="1"/>
</dbReference>
<evidence type="ECO:0000259" key="4">
    <source>
        <dbReference type="PROSITE" id="PS50977"/>
    </source>
</evidence>
<feature type="region of interest" description="Disordered" evidence="3">
    <location>
        <begin position="199"/>
        <end position="218"/>
    </location>
</feature>
<dbReference type="RefSeq" id="WP_317792967.1">
    <property type="nucleotide sequence ID" value="NZ_AP028461.1"/>
</dbReference>
<dbReference type="InterPro" id="IPR009057">
    <property type="entry name" value="Homeodomain-like_sf"/>
</dbReference>
<organism evidence="5 6">
    <name type="scientific">Actinoplanes sichuanensis</name>
    <dbReference type="NCBI Taxonomy" id="512349"/>
    <lineage>
        <taxon>Bacteria</taxon>
        <taxon>Bacillati</taxon>
        <taxon>Actinomycetota</taxon>
        <taxon>Actinomycetes</taxon>
        <taxon>Micromonosporales</taxon>
        <taxon>Micromonosporaceae</taxon>
        <taxon>Actinoplanes</taxon>
    </lineage>
</organism>
<proteinExistence type="predicted"/>